<feature type="region of interest" description="Disordered" evidence="1">
    <location>
        <begin position="83"/>
        <end position="103"/>
    </location>
</feature>
<protein>
    <submittedName>
        <fullName evidence="2">Uncharacterized protein</fullName>
    </submittedName>
</protein>
<dbReference type="AlphaFoldDB" id="A0A5C3NQ13"/>
<evidence type="ECO:0000256" key="1">
    <source>
        <dbReference type="SAM" id="MobiDB-lite"/>
    </source>
</evidence>
<feature type="compositionally biased region" description="Basic and acidic residues" evidence="1">
    <location>
        <begin position="89"/>
        <end position="102"/>
    </location>
</feature>
<reference evidence="2 3" key="1">
    <citation type="journal article" date="2019" name="Nat. Ecol. Evol.">
        <title>Megaphylogeny resolves global patterns of mushroom evolution.</title>
        <authorList>
            <person name="Varga T."/>
            <person name="Krizsan K."/>
            <person name="Foldi C."/>
            <person name="Dima B."/>
            <person name="Sanchez-Garcia M."/>
            <person name="Sanchez-Ramirez S."/>
            <person name="Szollosi G.J."/>
            <person name="Szarkandi J.G."/>
            <person name="Papp V."/>
            <person name="Albert L."/>
            <person name="Andreopoulos W."/>
            <person name="Angelini C."/>
            <person name="Antonin V."/>
            <person name="Barry K.W."/>
            <person name="Bougher N.L."/>
            <person name="Buchanan P."/>
            <person name="Buyck B."/>
            <person name="Bense V."/>
            <person name="Catcheside P."/>
            <person name="Chovatia M."/>
            <person name="Cooper J."/>
            <person name="Damon W."/>
            <person name="Desjardin D."/>
            <person name="Finy P."/>
            <person name="Geml J."/>
            <person name="Haridas S."/>
            <person name="Hughes K."/>
            <person name="Justo A."/>
            <person name="Karasinski D."/>
            <person name="Kautmanova I."/>
            <person name="Kiss B."/>
            <person name="Kocsube S."/>
            <person name="Kotiranta H."/>
            <person name="LaButti K.M."/>
            <person name="Lechner B.E."/>
            <person name="Liimatainen K."/>
            <person name="Lipzen A."/>
            <person name="Lukacs Z."/>
            <person name="Mihaltcheva S."/>
            <person name="Morgado L.N."/>
            <person name="Niskanen T."/>
            <person name="Noordeloos M.E."/>
            <person name="Ohm R.A."/>
            <person name="Ortiz-Santana B."/>
            <person name="Ovrebo C."/>
            <person name="Racz N."/>
            <person name="Riley R."/>
            <person name="Savchenko A."/>
            <person name="Shiryaev A."/>
            <person name="Soop K."/>
            <person name="Spirin V."/>
            <person name="Szebenyi C."/>
            <person name="Tomsovsky M."/>
            <person name="Tulloss R.E."/>
            <person name="Uehling J."/>
            <person name="Grigoriev I.V."/>
            <person name="Vagvolgyi C."/>
            <person name="Papp T."/>
            <person name="Martin F.M."/>
            <person name="Miettinen O."/>
            <person name="Hibbett D.S."/>
            <person name="Nagy L.G."/>
        </authorList>
    </citation>
    <scope>NUCLEOTIDE SEQUENCE [LARGE SCALE GENOMIC DNA]</scope>
    <source>
        <strain evidence="2 3">HHB13444</strain>
    </source>
</reference>
<dbReference type="Proteomes" id="UP000308197">
    <property type="component" value="Unassembled WGS sequence"/>
</dbReference>
<feature type="compositionally biased region" description="Low complexity" evidence="1">
    <location>
        <begin position="53"/>
        <end position="62"/>
    </location>
</feature>
<gene>
    <name evidence="2" type="ORF">K466DRAFT_656981</name>
</gene>
<keyword evidence="3" id="KW-1185">Reference proteome</keyword>
<sequence>MPPEGLLLIVETPTASSNDIEQLRSIGLSSRARHSKYTGLRRKASSTASTPTVEPEVVAASSEESGSVIRNSIATNAASDDIIPSTDRSTLRPADRFEHAGTSEHTVGKLARIAAEEPDHVDVVPLTATSRIHAGRSYKRCVPVITPERVMQFQENIEARDNASLIQLEPDYGSYQSADGAQMHEIWYTVNLVMDGDGWDVAPKKGRVYKLAVDTGDCCFWFLEKDFRQLQRVQIPPEDVVDGVNYRYIQRDWTDTSVDFQQRCRRRRVVPPSTAPIAEWGIVEYGDGGELRVKRWPTSPDVDLQFRAPIWDWVNGELAYSPNHRIQFARILAEAVNTTAAGQGIDGNLGLGVAGWRSPWTLARSKDRTTFFDIINHGPGVVPTPVALSLTITWYNRTAHSFLYFGVGSPCGLFLEFLEDHIRIPEYTPRLYIFPDMVEEDEFHWWSLQLLSITLLEPLVDNPNYAGIDALQWMPRHIPLGADLPGGLSTGVRVIFDSACWCSVFPRNIMQAIWTQWFQNDAELYPDQAILLRHFRDFSRHDIVFQFRDSRGTITPFRCRAQEFLSSPWNPPDGYGGSVACLAEAKGNGGHGTEPYILGANFFWTSILRLDGTHRGEKPMLGQAKPFMQLAPQRILSDGLQLAGPWSLEIHPDLPPDMQAVLREQPELQA</sequence>
<feature type="compositionally biased region" description="Basic residues" evidence="1">
    <location>
        <begin position="34"/>
        <end position="44"/>
    </location>
</feature>
<evidence type="ECO:0000313" key="3">
    <source>
        <dbReference type="Proteomes" id="UP000308197"/>
    </source>
</evidence>
<dbReference type="SUPFAM" id="SSF50630">
    <property type="entry name" value="Acid proteases"/>
    <property type="match status" value="1"/>
</dbReference>
<dbReference type="InParanoid" id="A0A5C3NQ13"/>
<feature type="region of interest" description="Disordered" evidence="1">
    <location>
        <begin position="34"/>
        <end position="62"/>
    </location>
</feature>
<name>A0A5C3NQ13_9APHY</name>
<dbReference type="EMBL" id="ML212159">
    <property type="protein sequence ID" value="TFK79122.1"/>
    <property type="molecule type" value="Genomic_DNA"/>
</dbReference>
<accession>A0A5C3NQ13</accession>
<evidence type="ECO:0000313" key="2">
    <source>
        <dbReference type="EMBL" id="TFK79122.1"/>
    </source>
</evidence>
<proteinExistence type="predicted"/>
<dbReference type="InterPro" id="IPR021109">
    <property type="entry name" value="Peptidase_aspartic_dom_sf"/>
</dbReference>
<dbReference type="Gene3D" id="2.40.70.10">
    <property type="entry name" value="Acid Proteases"/>
    <property type="match status" value="1"/>
</dbReference>
<organism evidence="2 3">
    <name type="scientific">Polyporus arcularius HHB13444</name>
    <dbReference type="NCBI Taxonomy" id="1314778"/>
    <lineage>
        <taxon>Eukaryota</taxon>
        <taxon>Fungi</taxon>
        <taxon>Dikarya</taxon>
        <taxon>Basidiomycota</taxon>
        <taxon>Agaricomycotina</taxon>
        <taxon>Agaricomycetes</taxon>
        <taxon>Polyporales</taxon>
        <taxon>Polyporaceae</taxon>
        <taxon>Polyporus</taxon>
    </lineage>
</organism>